<dbReference type="SUPFAM" id="SSF69318">
    <property type="entry name" value="Integrin alpha N-terminal domain"/>
    <property type="match status" value="1"/>
</dbReference>
<dbReference type="Pfam" id="PF01839">
    <property type="entry name" value="FG-GAP"/>
    <property type="match status" value="1"/>
</dbReference>
<reference evidence="2 3" key="1">
    <citation type="submission" date="2020-05" db="EMBL/GenBank/DDBJ databases">
        <title>Horizontal transmission and recombination maintain forever young bacterial symbiont genomes.</title>
        <authorList>
            <person name="Russell S.L."/>
            <person name="Pepper-Tunick E."/>
            <person name="Svedberg J."/>
            <person name="Byrne A."/>
            <person name="Ruelas Castillo J."/>
            <person name="Vollmers C."/>
            <person name="Beinart R.A."/>
            <person name="Corbett-Detig R."/>
        </authorList>
    </citation>
    <scope>NUCLEOTIDE SEQUENCE [LARGE SCALE GENOMIC DNA]</scope>
    <source>
        <strain evidence="2">455</strain>
    </source>
</reference>
<accession>A0A853F1F9</accession>
<dbReference type="EMBL" id="JACCHT010000001">
    <property type="protein sequence ID" value="NYT26469.1"/>
    <property type="molecule type" value="Genomic_DNA"/>
</dbReference>
<proteinExistence type="predicted"/>
<dbReference type="InterPro" id="IPR028994">
    <property type="entry name" value="Integrin_alpha_N"/>
</dbReference>
<evidence type="ECO:0000313" key="2">
    <source>
        <dbReference type="EMBL" id="NYT26469.1"/>
    </source>
</evidence>
<dbReference type="AlphaFoldDB" id="A0A853F1F9"/>
<keyword evidence="1" id="KW-0732">Signal</keyword>
<comment type="caution">
    <text evidence="2">The sequence shown here is derived from an EMBL/GenBank/DDBJ whole genome shotgun (WGS) entry which is preliminary data.</text>
</comment>
<evidence type="ECO:0000256" key="1">
    <source>
        <dbReference type="ARBA" id="ARBA00022729"/>
    </source>
</evidence>
<evidence type="ECO:0000313" key="3">
    <source>
        <dbReference type="Proteomes" id="UP000568751"/>
    </source>
</evidence>
<name>A0A853F1F9_9GAMM</name>
<protein>
    <submittedName>
        <fullName evidence="2">FG-GAP repeat protein</fullName>
    </submittedName>
</protein>
<gene>
    <name evidence="2" type="ORF">H0A76_00255</name>
</gene>
<sequence length="50" mass="5452">MDADILSKPTLADIDGDGDLDLVVGKNDEAPLNTIKIQELLSPAYKQKLR</sequence>
<organism evidence="2 3">
    <name type="scientific">Candidatus Thiodubiliella endoseptemdiera</name>
    <dbReference type="NCBI Taxonomy" id="2738886"/>
    <lineage>
        <taxon>Bacteria</taxon>
        <taxon>Pseudomonadati</taxon>
        <taxon>Pseudomonadota</taxon>
        <taxon>Gammaproteobacteria</taxon>
        <taxon>Candidatus Pseudothioglobaceae</taxon>
        <taxon>Candidatus Thiodubiliella</taxon>
    </lineage>
</organism>
<dbReference type="InterPro" id="IPR013517">
    <property type="entry name" value="FG-GAP"/>
</dbReference>
<dbReference type="Proteomes" id="UP000568751">
    <property type="component" value="Unassembled WGS sequence"/>
</dbReference>